<dbReference type="GO" id="GO:0046872">
    <property type="term" value="F:metal ion binding"/>
    <property type="evidence" value="ECO:0007669"/>
    <property type="project" value="UniProtKB-KW"/>
</dbReference>
<evidence type="ECO:0000256" key="5">
    <source>
        <dbReference type="ARBA" id="ARBA00022833"/>
    </source>
</evidence>
<keyword evidence="2" id="KW-0645">Protease</keyword>
<dbReference type="PROSITE" id="PS50249">
    <property type="entry name" value="MPN"/>
    <property type="match status" value="1"/>
</dbReference>
<sequence length="242" mass="26233">MVERQRPERGTLMAELPIEERPRERLLQAGAETLSTSELLALVLGTGTRGESAIAVGERVLSHVGGLRELLDVQVSELRQVSGVGVAKAVTILAAIELGRRLHISVGAPAQKITSPQDAAGYLMEKLRFLRKEHFVTIHLDTKHQILGEEVVSIGSLNASIVHPREIFKTAVKRSAAAIICAHNHPSGDPTPSQEDIDVTKRLVAAGTILGVEVLDHIVIGDKRYISLRERGHFSDSHSLLG</sequence>
<dbReference type="Pfam" id="PF04002">
    <property type="entry name" value="RadC"/>
    <property type="match status" value="1"/>
</dbReference>
<evidence type="ECO:0000313" key="10">
    <source>
        <dbReference type="Proteomes" id="UP001139263"/>
    </source>
</evidence>
<dbReference type="InterPro" id="IPR037518">
    <property type="entry name" value="MPN"/>
</dbReference>
<dbReference type="Pfam" id="PF20582">
    <property type="entry name" value="UPF0758_N"/>
    <property type="match status" value="1"/>
</dbReference>
<keyword evidence="4" id="KW-0378">Hydrolase</keyword>
<gene>
    <name evidence="9" type="ORF">MM817_01458</name>
</gene>
<dbReference type="InterPro" id="IPR010994">
    <property type="entry name" value="RuvA_2-like"/>
</dbReference>
<evidence type="ECO:0000256" key="7">
    <source>
        <dbReference type="RuleBase" id="RU003797"/>
    </source>
</evidence>
<evidence type="ECO:0000259" key="8">
    <source>
        <dbReference type="PROSITE" id="PS50249"/>
    </source>
</evidence>
<evidence type="ECO:0000256" key="2">
    <source>
        <dbReference type="ARBA" id="ARBA00022670"/>
    </source>
</evidence>
<evidence type="ECO:0000256" key="4">
    <source>
        <dbReference type="ARBA" id="ARBA00022801"/>
    </source>
</evidence>
<evidence type="ECO:0000256" key="1">
    <source>
        <dbReference type="ARBA" id="ARBA00010243"/>
    </source>
</evidence>
<dbReference type="InterPro" id="IPR025657">
    <property type="entry name" value="RadC_JAB"/>
</dbReference>
<keyword evidence="6" id="KW-0482">Metalloprotease</keyword>
<dbReference type="SUPFAM" id="SSF102712">
    <property type="entry name" value="JAB1/MPN domain"/>
    <property type="match status" value="1"/>
</dbReference>
<protein>
    <recommendedName>
        <fullName evidence="8">MPN domain-containing protein</fullName>
    </recommendedName>
</protein>
<evidence type="ECO:0000256" key="6">
    <source>
        <dbReference type="ARBA" id="ARBA00023049"/>
    </source>
</evidence>
<dbReference type="InterPro" id="IPR001405">
    <property type="entry name" value="UPF0758"/>
</dbReference>
<dbReference type="InterPro" id="IPR046778">
    <property type="entry name" value="UPF0758_N"/>
</dbReference>
<organism evidence="9 10">
    <name type="scientific">Sulfoacidibacillus ferrooxidans</name>
    <dbReference type="NCBI Taxonomy" id="2005001"/>
    <lineage>
        <taxon>Bacteria</taxon>
        <taxon>Bacillati</taxon>
        <taxon>Bacillota</taxon>
        <taxon>Bacilli</taxon>
        <taxon>Bacillales</taxon>
        <taxon>Alicyclobacillaceae</taxon>
        <taxon>Sulfoacidibacillus</taxon>
    </lineage>
</organism>
<dbReference type="EMBL" id="JALBUF010000003">
    <property type="protein sequence ID" value="MCI0183188.1"/>
    <property type="molecule type" value="Genomic_DNA"/>
</dbReference>
<dbReference type="AlphaFoldDB" id="A0A9X2ABN2"/>
<dbReference type="CDD" id="cd08071">
    <property type="entry name" value="MPN_DUF2466"/>
    <property type="match status" value="1"/>
</dbReference>
<keyword evidence="5" id="KW-0862">Zinc</keyword>
<name>A0A9X2ABN2_9BACL</name>
<feature type="domain" description="MPN" evidence="8">
    <location>
        <begin position="112"/>
        <end position="234"/>
    </location>
</feature>
<comment type="similarity">
    <text evidence="1 7">Belongs to the UPF0758 family.</text>
</comment>
<dbReference type="Gene3D" id="3.40.140.10">
    <property type="entry name" value="Cytidine Deaminase, domain 2"/>
    <property type="match status" value="1"/>
</dbReference>
<dbReference type="PANTHER" id="PTHR30471">
    <property type="entry name" value="DNA REPAIR PROTEIN RADC"/>
    <property type="match status" value="1"/>
</dbReference>
<comment type="caution">
    <text evidence="9">The sequence shown here is derived from an EMBL/GenBank/DDBJ whole genome shotgun (WGS) entry which is preliminary data.</text>
</comment>
<dbReference type="SUPFAM" id="SSF47781">
    <property type="entry name" value="RuvA domain 2-like"/>
    <property type="match status" value="1"/>
</dbReference>
<proteinExistence type="inferred from homology"/>
<dbReference type="PROSITE" id="PS01302">
    <property type="entry name" value="UPF0758"/>
    <property type="match status" value="1"/>
</dbReference>
<keyword evidence="10" id="KW-1185">Reference proteome</keyword>
<dbReference type="InterPro" id="IPR020891">
    <property type="entry name" value="UPF0758_CS"/>
</dbReference>
<reference evidence="9" key="1">
    <citation type="submission" date="2022-03" db="EMBL/GenBank/DDBJ databases">
        <title>Draft Genome Sequence of Firmicute Strain S0AB, a Heterotrophic Iron/Sulfur-Oxidizing Extreme Acidophile.</title>
        <authorList>
            <person name="Vergara E."/>
            <person name="Pakostova E."/>
            <person name="Johnson D.B."/>
            <person name="Holmes D.S."/>
        </authorList>
    </citation>
    <scope>NUCLEOTIDE SEQUENCE</scope>
    <source>
        <strain evidence="9">S0AB</strain>
    </source>
</reference>
<dbReference type="GO" id="GO:0008237">
    <property type="term" value="F:metallopeptidase activity"/>
    <property type="evidence" value="ECO:0007669"/>
    <property type="project" value="UniProtKB-KW"/>
</dbReference>
<evidence type="ECO:0000256" key="3">
    <source>
        <dbReference type="ARBA" id="ARBA00022723"/>
    </source>
</evidence>
<dbReference type="PANTHER" id="PTHR30471:SF3">
    <property type="entry name" value="UPF0758 PROTEIN YEES-RELATED"/>
    <property type="match status" value="1"/>
</dbReference>
<evidence type="ECO:0000313" key="9">
    <source>
        <dbReference type="EMBL" id="MCI0183188.1"/>
    </source>
</evidence>
<dbReference type="Proteomes" id="UP001139263">
    <property type="component" value="Unassembled WGS sequence"/>
</dbReference>
<accession>A0A9X2ABN2</accession>
<dbReference type="GO" id="GO:0006508">
    <property type="term" value="P:proteolysis"/>
    <property type="evidence" value="ECO:0007669"/>
    <property type="project" value="UniProtKB-KW"/>
</dbReference>
<keyword evidence="3" id="KW-0479">Metal-binding</keyword>
<dbReference type="NCBIfam" id="NF000642">
    <property type="entry name" value="PRK00024.1"/>
    <property type="match status" value="1"/>
</dbReference>
<dbReference type="NCBIfam" id="TIGR00608">
    <property type="entry name" value="radc"/>
    <property type="match status" value="1"/>
</dbReference>